<feature type="domain" description="PTS EIIA type-4" evidence="2">
    <location>
        <begin position="1"/>
        <end position="123"/>
    </location>
</feature>
<protein>
    <submittedName>
        <fullName evidence="3">PTS system, mannose-specific IIA component</fullName>
    </submittedName>
</protein>
<evidence type="ECO:0000259" key="2">
    <source>
        <dbReference type="PROSITE" id="PS51096"/>
    </source>
</evidence>
<name>A0A1H8IYN6_9BACI</name>
<dbReference type="Gene3D" id="3.40.50.510">
    <property type="entry name" value="Phosphotransferase system, mannose-type IIA component"/>
    <property type="match status" value="1"/>
</dbReference>
<organism evidence="3 4">
    <name type="scientific">Amphibacillus marinus</name>
    <dbReference type="NCBI Taxonomy" id="872970"/>
    <lineage>
        <taxon>Bacteria</taxon>
        <taxon>Bacillati</taxon>
        <taxon>Bacillota</taxon>
        <taxon>Bacilli</taxon>
        <taxon>Bacillales</taxon>
        <taxon>Bacillaceae</taxon>
        <taxon>Amphibacillus</taxon>
    </lineage>
</organism>
<gene>
    <name evidence="3" type="ORF">SAMN04488134_101757</name>
</gene>
<dbReference type="EMBL" id="FODJ01000001">
    <property type="protein sequence ID" value="SEN73017.1"/>
    <property type="molecule type" value="Genomic_DNA"/>
</dbReference>
<evidence type="ECO:0000313" key="4">
    <source>
        <dbReference type="Proteomes" id="UP000199300"/>
    </source>
</evidence>
<dbReference type="PANTHER" id="PTHR33799:SF1">
    <property type="entry name" value="PTS SYSTEM MANNOSE-SPECIFIC EIIAB COMPONENT-RELATED"/>
    <property type="match status" value="1"/>
</dbReference>
<dbReference type="SUPFAM" id="SSF53062">
    <property type="entry name" value="PTS system fructose IIA component-like"/>
    <property type="match status" value="1"/>
</dbReference>
<keyword evidence="1" id="KW-0808">Transferase</keyword>
<evidence type="ECO:0000256" key="1">
    <source>
        <dbReference type="ARBA" id="ARBA00022679"/>
    </source>
</evidence>
<dbReference type="Pfam" id="PF03610">
    <property type="entry name" value="EIIA-man"/>
    <property type="match status" value="1"/>
</dbReference>
<accession>A0A1H8IYN6</accession>
<dbReference type="OrthoDB" id="9799827at2"/>
<dbReference type="GO" id="GO:0016020">
    <property type="term" value="C:membrane"/>
    <property type="evidence" value="ECO:0007669"/>
    <property type="project" value="InterPro"/>
</dbReference>
<evidence type="ECO:0000313" key="3">
    <source>
        <dbReference type="EMBL" id="SEN73017.1"/>
    </source>
</evidence>
<dbReference type="STRING" id="872970.SAMN04488134_101757"/>
<proteinExistence type="predicted"/>
<dbReference type="InterPro" id="IPR004701">
    <property type="entry name" value="PTS_EIIA_man-typ"/>
</dbReference>
<dbReference type="GO" id="GO:0009401">
    <property type="term" value="P:phosphoenolpyruvate-dependent sugar phosphotransferase system"/>
    <property type="evidence" value="ECO:0007669"/>
    <property type="project" value="InterPro"/>
</dbReference>
<dbReference type="InterPro" id="IPR051471">
    <property type="entry name" value="Bacterial_PTS_sugar_comp"/>
</dbReference>
<dbReference type="Proteomes" id="UP000199300">
    <property type="component" value="Unassembled WGS sequence"/>
</dbReference>
<reference evidence="3 4" key="1">
    <citation type="submission" date="2016-10" db="EMBL/GenBank/DDBJ databases">
        <authorList>
            <person name="de Groot N.N."/>
        </authorList>
    </citation>
    <scope>NUCLEOTIDE SEQUENCE [LARGE SCALE GENOMIC DNA]</scope>
    <source>
        <strain evidence="3 4">CGMCC 1.10434</strain>
    </source>
</reference>
<dbReference type="AlphaFoldDB" id="A0A1H8IYN6"/>
<dbReference type="PANTHER" id="PTHR33799">
    <property type="entry name" value="PTS PERMEASE-RELATED-RELATED"/>
    <property type="match status" value="1"/>
</dbReference>
<dbReference type="PROSITE" id="PS51096">
    <property type="entry name" value="PTS_EIIA_TYPE_4"/>
    <property type="match status" value="1"/>
</dbReference>
<dbReference type="RefSeq" id="WP_091494933.1">
    <property type="nucleotide sequence ID" value="NZ_FODJ01000001.1"/>
</dbReference>
<dbReference type="InterPro" id="IPR036662">
    <property type="entry name" value="PTS_EIIA_man-typ_sf"/>
</dbReference>
<sequence>MKKIIIGTHGHLSKAFIETAKLIAGDDIEVNYLCMTKGKSVAEAEQEARSLLEADGQDCKVIVLTDVLGGSVANLFTALLQSYHFDLITGVNLPMVLTALLSVTNHSSGELIQEIITEARNGIQYVNDLIDEADKGDDLDDLINEG</sequence>
<keyword evidence="4" id="KW-1185">Reference proteome</keyword>
<dbReference type="GO" id="GO:0016740">
    <property type="term" value="F:transferase activity"/>
    <property type="evidence" value="ECO:0007669"/>
    <property type="project" value="UniProtKB-KW"/>
</dbReference>